<proteinExistence type="predicted"/>
<evidence type="ECO:0000313" key="2">
    <source>
        <dbReference type="EMBL" id="MBB6259765.1"/>
    </source>
</evidence>
<evidence type="ECO:0000256" key="1">
    <source>
        <dbReference type="SAM" id="SignalP"/>
    </source>
</evidence>
<evidence type="ECO:0000313" key="3">
    <source>
        <dbReference type="Proteomes" id="UP000555393"/>
    </source>
</evidence>
<dbReference type="AlphaFoldDB" id="A0A841LP25"/>
<keyword evidence="3" id="KW-1185">Reference proteome</keyword>
<feature type="signal peptide" evidence="1">
    <location>
        <begin position="1"/>
        <end position="22"/>
    </location>
</feature>
<feature type="chain" id="PRO_5032795936" evidence="1">
    <location>
        <begin position="23"/>
        <end position="91"/>
    </location>
</feature>
<name>A0A841LP25_9HYPH</name>
<keyword evidence="1" id="KW-0732">Signal</keyword>
<accession>A0A841LP25</accession>
<organism evidence="2 3">
    <name type="scientific">Paenochrobactrum gallinarii</name>
    <dbReference type="NCBI Taxonomy" id="643673"/>
    <lineage>
        <taxon>Bacteria</taxon>
        <taxon>Pseudomonadati</taxon>
        <taxon>Pseudomonadota</taxon>
        <taxon>Alphaproteobacteria</taxon>
        <taxon>Hyphomicrobiales</taxon>
        <taxon>Brucellaceae</taxon>
        <taxon>Paenochrobactrum</taxon>
    </lineage>
</organism>
<sequence length="91" mass="9004">MIKFGKVIGVTVALSGALIAYAAAATVTNSDGSAQTIVVTEGASKQELVIAPGDTVSFCPSGCFVTMPNGDREALSGGEAVTISGGQAKIK</sequence>
<comment type="caution">
    <text evidence="2">The sequence shown here is derived from an EMBL/GenBank/DDBJ whole genome shotgun (WGS) entry which is preliminary data.</text>
</comment>
<protein>
    <submittedName>
        <fullName evidence="2">Uncharacterized protein</fullName>
    </submittedName>
</protein>
<gene>
    <name evidence="2" type="ORF">FHS77_000273</name>
</gene>
<dbReference type="Proteomes" id="UP000555393">
    <property type="component" value="Unassembled WGS sequence"/>
</dbReference>
<dbReference type="EMBL" id="JACIIU010000001">
    <property type="protein sequence ID" value="MBB6259765.1"/>
    <property type="molecule type" value="Genomic_DNA"/>
</dbReference>
<reference evidence="2 3" key="1">
    <citation type="submission" date="2020-08" db="EMBL/GenBank/DDBJ databases">
        <title>Genomic Encyclopedia of Type Strains, Phase IV (KMG-IV): sequencing the most valuable type-strain genomes for metagenomic binning, comparative biology and taxonomic classification.</title>
        <authorList>
            <person name="Goeker M."/>
        </authorList>
    </citation>
    <scope>NUCLEOTIDE SEQUENCE [LARGE SCALE GENOMIC DNA]</scope>
    <source>
        <strain evidence="2 3">DSM 22336</strain>
    </source>
</reference>
<dbReference type="RefSeq" id="WP_184218870.1">
    <property type="nucleotide sequence ID" value="NZ_JACIIU010000001.1"/>
</dbReference>